<proteinExistence type="predicted"/>
<comment type="caution">
    <text evidence="1">The sequence shown here is derived from an EMBL/GenBank/DDBJ whole genome shotgun (WGS) entry which is preliminary data.</text>
</comment>
<sequence length="152" mass="17205">MKKKIITCLALLAVFVLGIATVGNAADFSIFEIREIAIKGHKLHIRGDVDLPEGAMLHLALHFPGFDGKPGNKKDIKVHVNKHHFFVQIRLPKGEKNVSWAGILRAFFRPSWQNEQIRKQVGAKGEHLKGPKVRFENGEKIFFDQKNFSIDI</sequence>
<name>A0A645FUE2_9ZZZZ</name>
<gene>
    <name evidence="1" type="ORF">SDC9_165469</name>
</gene>
<dbReference type="EMBL" id="VSSQ01065369">
    <property type="protein sequence ID" value="MPN18111.1"/>
    <property type="molecule type" value="Genomic_DNA"/>
</dbReference>
<dbReference type="AlphaFoldDB" id="A0A645FUE2"/>
<protein>
    <submittedName>
        <fullName evidence="1">Uncharacterized protein</fullName>
    </submittedName>
</protein>
<reference evidence="1" key="1">
    <citation type="submission" date="2019-08" db="EMBL/GenBank/DDBJ databases">
        <authorList>
            <person name="Kucharzyk K."/>
            <person name="Murdoch R.W."/>
            <person name="Higgins S."/>
            <person name="Loffler F."/>
        </authorList>
    </citation>
    <scope>NUCLEOTIDE SEQUENCE</scope>
</reference>
<organism evidence="1">
    <name type="scientific">bioreactor metagenome</name>
    <dbReference type="NCBI Taxonomy" id="1076179"/>
    <lineage>
        <taxon>unclassified sequences</taxon>
        <taxon>metagenomes</taxon>
        <taxon>ecological metagenomes</taxon>
    </lineage>
</organism>
<accession>A0A645FUE2</accession>
<evidence type="ECO:0000313" key="1">
    <source>
        <dbReference type="EMBL" id="MPN18111.1"/>
    </source>
</evidence>